<evidence type="ECO:0000256" key="1">
    <source>
        <dbReference type="SAM" id="Phobius"/>
    </source>
</evidence>
<keyword evidence="1" id="KW-0472">Membrane</keyword>
<proteinExistence type="predicted"/>
<evidence type="ECO:0000313" key="3">
    <source>
        <dbReference type="Proteomes" id="UP000823862"/>
    </source>
</evidence>
<accession>A0A9D2KV43</accession>
<reference evidence="2" key="1">
    <citation type="journal article" date="2021" name="PeerJ">
        <title>Extensive microbial diversity within the chicken gut microbiome revealed by metagenomics and culture.</title>
        <authorList>
            <person name="Gilroy R."/>
            <person name="Ravi A."/>
            <person name="Getino M."/>
            <person name="Pursley I."/>
            <person name="Horton D.L."/>
            <person name="Alikhan N.F."/>
            <person name="Baker D."/>
            <person name="Gharbi K."/>
            <person name="Hall N."/>
            <person name="Watson M."/>
            <person name="Adriaenssens E.M."/>
            <person name="Foster-Nyarko E."/>
            <person name="Jarju S."/>
            <person name="Secka A."/>
            <person name="Antonio M."/>
            <person name="Oren A."/>
            <person name="Chaudhuri R.R."/>
            <person name="La Ragione R."/>
            <person name="Hildebrand F."/>
            <person name="Pallen M.J."/>
        </authorList>
    </citation>
    <scope>NUCLEOTIDE SEQUENCE</scope>
    <source>
        <strain evidence="2">ChiHjej12B11-9795</strain>
    </source>
</reference>
<feature type="transmembrane region" description="Helical" evidence="1">
    <location>
        <begin position="21"/>
        <end position="39"/>
    </location>
</feature>
<sequence length="154" mass="18114">MKQLKRIYQYLQQRYGEMWSLTIVCFTIVVMGIPNIIDLTENLRSTEGDKYLTWIYICNLLCLTIISTQLLRLDCRQLLSRRTANILDTSGYLILLLMILRHRLEKHVIGLNLDGNDLFQQDTAYIYLLGFLLIFISRLVLRAVKIKEEQDLTI</sequence>
<dbReference type="AlphaFoldDB" id="A0A9D2KV43"/>
<feature type="transmembrane region" description="Helical" evidence="1">
    <location>
        <begin position="51"/>
        <end position="71"/>
    </location>
</feature>
<feature type="transmembrane region" description="Helical" evidence="1">
    <location>
        <begin position="83"/>
        <end position="104"/>
    </location>
</feature>
<feature type="transmembrane region" description="Helical" evidence="1">
    <location>
        <begin position="124"/>
        <end position="141"/>
    </location>
</feature>
<reference evidence="2" key="2">
    <citation type="submission" date="2021-04" db="EMBL/GenBank/DDBJ databases">
        <authorList>
            <person name="Gilroy R."/>
        </authorList>
    </citation>
    <scope>NUCLEOTIDE SEQUENCE</scope>
    <source>
        <strain evidence="2">ChiHjej12B11-9795</strain>
    </source>
</reference>
<keyword evidence="1" id="KW-1133">Transmembrane helix</keyword>
<evidence type="ECO:0000313" key="2">
    <source>
        <dbReference type="EMBL" id="HJA84799.1"/>
    </source>
</evidence>
<dbReference type="EMBL" id="DWZI01000004">
    <property type="protein sequence ID" value="HJA84799.1"/>
    <property type="molecule type" value="Genomic_DNA"/>
</dbReference>
<name>A0A9D2KV43_9BACE</name>
<dbReference type="Proteomes" id="UP000823862">
    <property type="component" value="Unassembled WGS sequence"/>
</dbReference>
<organism evidence="2 3">
    <name type="scientific">Candidatus Bacteroides avicola</name>
    <dbReference type="NCBI Taxonomy" id="2838468"/>
    <lineage>
        <taxon>Bacteria</taxon>
        <taxon>Pseudomonadati</taxon>
        <taxon>Bacteroidota</taxon>
        <taxon>Bacteroidia</taxon>
        <taxon>Bacteroidales</taxon>
        <taxon>Bacteroidaceae</taxon>
        <taxon>Bacteroides</taxon>
    </lineage>
</organism>
<gene>
    <name evidence="2" type="ORF">H9950_01125</name>
</gene>
<keyword evidence="1" id="KW-0812">Transmembrane</keyword>
<evidence type="ECO:0008006" key="4">
    <source>
        <dbReference type="Google" id="ProtNLM"/>
    </source>
</evidence>
<protein>
    <recommendedName>
        <fullName evidence="4">DUF2975 domain-containing protein</fullName>
    </recommendedName>
</protein>
<comment type="caution">
    <text evidence="2">The sequence shown here is derived from an EMBL/GenBank/DDBJ whole genome shotgun (WGS) entry which is preliminary data.</text>
</comment>